<reference evidence="3" key="1">
    <citation type="submission" date="2009-12" db="EMBL/GenBank/DDBJ databases">
        <title>The Genome Sequence of Anolis carolinensis (Green Anole Lizard).</title>
        <authorList>
            <consortium name="The Genome Sequencing Platform"/>
            <person name="Di Palma F."/>
            <person name="Alfoldi J."/>
            <person name="Heiman D."/>
            <person name="Young S."/>
            <person name="Grabherr M."/>
            <person name="Johnson J."/>
            <person name="Lander E.S."/>
            <person name="Lindblad-Toh K."/>
        </authorList>
    </citation>
    <scope>NUCLEOTIDE SEQUENCE [LARGE SCALE GENOMIC DNA]</scope>
    <source>
        <strain evidence="3">JBL SC #1</strain>
    </source>
</reference>
<organism evidence="3 4">
    <name type="scientific">Anolis carolinensis</name>
    <name type="common">Green anole</name>
    <name type="synonym">American chameleon</name>
    <dbReference type="NCBI Taxonomy" id="28377"/>
    <lineage>
        <taxon>Eukaryota</taxon>
        <taxon>Metazoa</taxon>
        <taxon>Chordata</taxon>
        <taxon>Craniata</taxon>
        <taxon>Vertebrata</taxon>
        <taxon>Euteleostomi</taxon>
        <taxon>Lepidosauria</taxon>
        <taxon>Squamata</taxon>
        <taxon>Bifurcata</taxon>
        <taxon>Unidentata</taxon>
        <taxon>Episquamata</taxon>
        <taxon>Toxicofera</taxon>
        <taxon>Iguania</taxon>
        <taxon>Dactyloidae</taxon>
        <taxon>Anolis</taxon>
    </lineage>
</organism>
<proteinExistence type="predicted"/>
<dbReference type="InterPro" id="IPR036179">
    <property type="entry name" value="Ig-like_dom_sf"/>
</dbReference>
<dbReference type="Gene3D" id="2.60.40.10">
    <property type="entry name" value="Immunoglobulins"/>
    <property type="match status" value="1"/>
</dbReference>
<keyword evidence="4" id="KW-1185">Reference proteome</keyword>
<dbReference type="InterPro" id="IPR013106">
    <property type="entry name" value="Ig_V-set"/>
</dbReference>
<evidence type="ECO:0000313" key="3">
    <source>
        <dbReference type="Ensembl" id="ENSACAP00000026898.1"/>
    </source>
</evidence>
<protein>
    <recommendedName>
        <fullName evidence="2">Immunoglobulin V-set domain-containing protein</fullName>
    </recommendedName>
</protein>
<dbReference type="GeneTree" id="ENSGT00950000185100"/>
<dbReference type="Proteomes" id="UP000001646">
    <property type="component" value="Unplaced"/>
</dbReference>
<dbReference type="Pfam" id="PF07686">
    <property type="entry name" value="V-set"/>
    <property type="match status" value="1"/>
</dbReference>
<dbReference type="SUPFAM" id="SSF48726">
    <property type="entry name" value="Immunoglobulin"/>
    <property type="match status" value="1"/>
</dbReference>
<dbReference type="Ensembl" id="ENSACAT00000048837.1">
    <property type="protein sequence ID" value="ENSACAP00000026898.1"/>
    <property type="gene ID" value="ENSACAG00000037870.1"/>
</dbReference>
<feature type="domain" description="Immunoglobulin V-set" evidence="2">
    <location>
        <begin position="35"/>
        <end position="120"/>
    </location>
</feature>
<dbReference type="AlphaFoldDB" id="A0A803SVA8"/>
<dbReference type="InParanoid" id="A0A803SVA8"/>
<reference evidence="3" key="3">
    <citation type="submission" date="2025-09" db="UniProtKB">
        <authorList>
            <consortium name="Ensembl"/>
        </authorList>
    </citation>
    <scope>IDENTIFICATION</scope>
</reference>
<keyword evidence="1" id="KW-0732">Signal</keyword>
<dbReference type="InterPro" id="IPR013783">
    <property type="entry name" value="Ig-like_fold"/>
</dbReference>
<evidence type="ECO:0000313" key="4">
    <source>
        <dbReference type="Proteomes" id="UP000001646"/>
    </source>
</evidence>
<sequence length="148" mass="16237">ATPTLAPPPVFCFVLAGAQTLLTNITVEPENPVDGGSVRLTPTSVPENTNTCRWYRGEESPQNIILEYFTHASPSFQWRDAYTGREDMDFKCSIEIKELKGIDSGTYMVTIVSADQTVKGKVDIVVSGTFQASFICPAFLSPALTWII</sequence>
<feature type="chain" id="PRO_5033008022" description="Immunoglobulin V-set domain-containing protein" evidence="1">
    <location>
        <begin position="21"/>
        <end position="148"/>
    </location>
</feature>
<name>A0A803SVA8_ANOCA</name>
<accession>A0A803SVA8</accession>
<evidence type="ECO:0000259" key="2">
    <source>
        <dbReference type="Pfam" id="PF07686"/>
    </source>
</evidence>
<feature type="signal peptide" evidence="1">
    <location>
        <begin position="1"/>
        <end position="20"/>
    </location>
</feature>
<evidence type="ECO:0000256" key="1">
    <source>
        <dbReference type="SAM" id="SignalP"/>
    </source>
</evidence>
<reference evidence="3" key="2">
    <citation type="submission" date="2025-08" db="UniProtKB">
        <authorList>
            <consortium name="Ensembl"/>
        </authorList>
    </citation>
    <scope>IDENTIFICATION</scope>
</reference>